<organism evidence="1 2">
    <name type="scientific">Aliarcobacter butzleri L348</name>
    <dbReference type="NCBI Taxonomy" id="1447256"/>
    <lineage>
        <taxon>Bacteria</taxon>
        <taxon>Pseudomonadati</taxon>
        <taxon>Campylobacterota</taxon>
        <taxon>Epsilonproteobacteria</taxon>
        <taxon>Campylobacterales</taxon>
        <taxon>Arcobacteraceae</taxon>
        <taxon>Aliarcobacter</taxon>
    </lineage>
</organism>
<comment type="caution">
    <text evidence="1">The sequence shown here is derived from an EMBL/GenBank/DDBJ whole genome shotgun (WGS) entry which is preliminary data.</text>
</comment>
<protein>
    <submittedName>
        <fullName evidence="1">Uncharacterized protein</fullName>
    </submittedName>
</protein>
<name>A0A0G9JU64_9BACT</name>
<dbReference type="RefSeq" id="WP_046993026.1">
    <property type="nucleotide sequence ID" value="NZ_JAIQ01000140.1"/>
</dbReference>
<proteinExistence type="predicted"/>
<dbReference type="PATRIC" id="fig|1447256.3.peg.1990"/>
<reference evidence="1 2" key="1">
    <citation type="submission" date="2014-01" db="EMBL/GenBank/DDBJ databases">
        <title>Development of a Comparative Genomic Fingerprinting Assay for High Resolution Genotyping of Arcobacter butzleri.</title>
        <authorList>
            <person name="Webb A.L."/>
            <person name="Inglis G.D."/>
            <person name="Kruczkiewicz P."/>
            <person name="Selinger L.B."/>
            <person name="Taboada E.N."/>
        </authorList>
    </citation>
    <scope>NUCLEOTIDE SEQUENCE [LARGE SCALE GENOMIC DNA]</scope>
    <source>
        <strain evidence="1 2">L348</strain>
    </source>
</reference>
<dbReference type="Proteomes" id="UP000035514">
    <property type="component" value="Unassembled WGS sequence"/>
</dbReference>
<dbReference type="AlphaFoldDB" id="A0A0G9JU64"/>
<accession>A0A0G9JU64</accession>
<gene>
    <name evidence="1" type="ORF">AA20_10195</name>
</gene>
<evidence type="ECO:0000313" key="2">
    <source>
        <dbReference type="Proteomes" id="UP000035514"/>
    </source>
</evidence>
<sequence length="355" mass="42441">MNILESCYEIHFSKINFIERKVKITNPKTILYGAPKTGKSFLIYDFLSNFKSEEYLYIDFSDLRNDENLTSHDLEEFIKNNQIKTLVLENFDFQFLIPKCENIIISTMYPKEIQSFETINLTALDFEEYLLHDNKYQNITQSFNNYLKFGNLPEIIHLDEYKKIHRLQEIIKLSCKDETIYEILKIIIENIDEKKSLFQLFNSLKTKIKVSKDKFYEVCKNFEENKIIYFLPKYNQEKSAKKIFCYNFSFLKSITHTKKFKNEFSNMIFLELINKYEDIYYLDNIDFYIKSKKLAIISIPFFNSFLNASLIKKIIKNALEFDIEEINIITISNNEKISDPKIKIIATPFYEWALS</sequence>
<dbReference type="EMBL" id="JAIQ01000140">
    <property type="protein sequence ID" value="KLD97833.1"/>
    <property type="molecule type" value="Genomic_DNA"/>
</dbReference>
<evidence type="ECO:0000313" key="1">
    <source>
        <dbReference type="EMBL" id="KLD97833.1"/>
    </source>
</evidence>